<keyword evidence="2" id="KW-0808">Transferase</keyword>
<dbReference type="EMBL" id="JABELX010000006">
    <property type="protein sequence ID" value="NNH71898.1"/>
    <property type="molecule type" value="Genomic_DNA"/>
</dbReference>
<dbReference type="Gene3D" id="3.40.630.30">
    <property type="match status" value="1"/>
</dbReference>
<dbReference type="GO" id="GO:0016747">
    <property type="term" value="F:acyltransferase activity, transferring groups other than amino-acyl groups"/>
    <property type="evidence" value="ECO:0007669"/>
    <property type="project" value="InterPro"/>
</dbReference>
<dbReference type="InterPro" id="IPR016181">
    <property type="entry name" value="Acyl_CoA_acyltransferase"/>
</dbReference>
<evidence type="ECO:0000259" key="1">
    <source>
        <dbReference type="PROSITE" id="PS51186"/>
    </source>
</evidence>
<dbReference type="AlphaFoldDB" id="A0A849C2E4"/>
<reference evidence="2 3" key="1">
    <citation type="submission" date="2020-05" db="EMBL/GenBank/DDBJ databases">
        <title>MicrobeNet Type strains.</title>
        <authorList>
            <person name="Nicholson A.C."/>
        </authorList>
    </citation>
    <scope>NUCLEOTIDE SEQUENCE [LARGE SCALE GENOMIC DNA]</scope>
    <source>
        <strain evidence="2 3">JCM 3224</strain>
    </source>
</reference>
<feature type="domain" description="N-acetyltransferase" evidence="1">
    <location>
        <begin position="3"/>
        <end position="173"/>
    </location>
</feature>
<dbReference type="Proteomes" id="UP000586827">
    <property type="component" value="Unassembled WGS sequence"/>
</dbReference>
<dbReference type="PROSITE" id="PS51186">
    <property type="entry name" value="GNAT"/>
    <property type="match status" value="1"/>
</dbReference>
<evidence type="ECO:0000313" key="2">
    <source>
        <dbReference type="EMBL" id="NNH71898.1"/>
    </source>
</evidence>
<keyword evidence="3" id="KW-1185">Reference proteome</keyword>
<proteinExistence type="predicted"/>
<gene>
    <name evidence="2" type="ORF">HLB23_18885</name>
</gene>
<dbReference type="SUPFAM" id="SSF55729">
    <property type="entry name" value="Acyl-CoA N-acyltransferases (Nat)"/>
    <property type="match status" value="1"/>
</dbReference>
<sequence length="192" mass="21319">MTLRIRPARLDDLGTICRFRLQRTTWLAARGSDQWTRKGRGLPIEIFARSVSQSIGNGETWIAEIGGESAGTITVNDRADEGLWSPGELADAVIVHFAIVNLRFAGQRVGQALLAHAASVARERHRRWVRLDAWTTNDGLHNYYQRTGFRFVRVAGPEATGPSTALFERPTASWVPRGPMQVPALSYPELLA</sequence>
<dbReference type="CDD" id="cd04301">
    <property type="entry name" value="NAT_SF"/>
    <property type="match status" value="1"/>
</dbReference>
<comment type="caution">
    <text evidence="2">The sequence shown here is derived from an EMBL/GenBank/DDBJ whole genome shotgun (WGS) entry which is preliminary data.</text>
</comment>
<dbReference type="Pfam" id="PF00583">
    <property type="entry name" value="Acetyltransf_1"/>
    <property type="match status" value="1"/>
</dbReference>
<accession>A0A849C2E4</accession>
<dbReference type="InterPro" id="IPR000182">
    <property type="entry name" value="GNAT_dom"/>
</dbReference>
<organism evidence="2 3">
    <name type="scientific">Nocardia uniformis</name>
    <dbReference type="NCBI Taxonomy" id="53432"/>
    <lineage>
        <taxon>Bacteria</taxon>
        <taxon>Bacillati</taxon>
        <taxon>Actinomycetota</taxon>
        <taxon>Actinomycetes</taxon>
        <taxon>Mycobacteriales</taxon>
        <taxon>Nocardiaceae</taxon>
        <taxon>Nocardia</taxon>
    </lineage>
</organism>
<name>A0A849C2E4_9NOCA</name>
<evidence type="ECO:0000313" key="3">
    <source>
        <dbReference type="Proteomes" id="UP000586827"/>
    </source>
</evidence>
<protein>
    <submittedName>
        <fullName evidence="2">GNAT family N-acetyltransferase</fullName>
    </submittedName>
</protein>